<organism evidence="2 3">
    <name type="scientific">Claviceps aff. purpurea</name>
    <dbReference type="NCBI Taxonomy" id="1967640"/>
    <lineage>
        <taxon>Eukaryota</taxon>
        <taxon>Fungi</taxon>
        <taxon>Dikarya</taxon>
        <taxon>Ascomycota</taxon>
        <taxon>Pezizomycotina</taxon>
        <taxon>Sordariomycetes</taxon>
        <taxon>Hypocreomycetidae</taxon>
        <taxon>Hypocreales</taxon>
        <taxon>Clavicipitaceae</taxon>
        <taxon>Claviceps</taxon>
    </lineage>
</organism>
<reference evidence="2 3" key="1">
    <citation type="journal article" date="2020" name="bioRxiv">
        <title>Whole genome comparisons of ergot fungi reveals the divergence and evolution of species within the genus Claviceps are the result of varying mechanisms driving genome evolution and host range expansion.</title>
        <authorList>
            <person name="Wyka S.A."/>
            <person name="Mondo S.J."/>
            <person name="Liu M."/>
            <person name="Dettman J."/>
            <person name="Nalam V."/>
            <person name="Broders K.D."/>
        </authorList>
    </citation>
    <scope>NUCLEOTIDE SEQUENCE [LARGE SCALE GENOMIC DNA]</scope>
    <source>
        <strain evidence="2 3">Clav52</strain>
    </source>
</reference>
<sequence length="59" mass="6505">MAASDVDRTAAPVRKLTKEERAEQRQKKIGPPVRYPFWFGGSASSMAACVTHPLDLGKF</sequence>
<evidence type="ECO:0000313" key="2">
    <source>
        <dbReference type="EMBL" id="KAG6294958.1"/>
    </source>
</evidence>
<feature type="region of interest" description="Disordered" evidence="1">
    <location>
        <begin position="1"/>
        <end position="27"/>
    </location>
</feature>
<comment type="caution">
    <text evidence="2">The sequence shown here is derived from an EMBL/GenBank/DDBJ whole genome shotgun (WGS) entry which is preliminary data.</text>
</comment>
<keyword evidence="3" id="KW-1185">Reference proteome</keyword>
<name>A0A9P7QG44_9HYPO</name>
<accession>A0A9P7QG44</accession>
<evidence type="ECO:0000256" key="1">
    <source>
        <dbReference type="SAM" id="MobiDB-lite"/>
    </source>
</evidence>
<dbReference type="EMBL" id="SRRH01000206">
    <property type="protein sequence ID" value="KAG6294958.1"/>
    <property type="molecule type" value="Genomic_DNA"/>
</dbReference>
<dbReference type="Proteomes" id="UP000707071">
    <property type="component" value="Unassembled WGS sequence"/>
</dbReference>
<evidence type="ECO:0000313" key="3">
    <source>
        <dbReference type="Proteomes" id="UP000707071"/>
    </source>
</evidence>
<gene>
    <name evidence="2" type="ORF">E4U09_002419</name>
</gene>
<feature type="compositionally biased region" description="Basic and acidic residues" evidence="1">
    <location>
        <begin position="16"/>
        <end position="26"/>
    </location>
</feature>
<dbReference type="AlphaFoldDB" id="A0A9P7QG44"/>
<proteinExistence type="predicted"/>
<protein>
    <submittedName>
        <fullName evidence="2">Uncharacterized protein</fullName>
    </submittedName>
</protein>